<dbReference type="Proteomes" id="UP000095039">
    <property type="component" value="Unassembled WGS sequence"/>
</dbReference>
<keyword evidence="4 6" id="KW-1133">Transmembrane helix</keyword>
<evidence type="ECO:0000259" key="7">
    <source>
        <dbReference type="Pfam" id="PF25917"/>
    </source>
</evidence>
<dbReference type="GO" id="GO:0016020">
    <property type="term" value="C:membrane"/>
    <property type="evidence" value="ECO:0007669"/>
    <property type="project" value="UniProtKB-SubCell"/>
</dbReference>
<dbReference type="PANTHER" id="PTHR30386:SF26">
    <property type="entry name" value="TRANSPORT PROTEIN COMB"/>
    <property type="match status" value="1"/>
</dbReference>
<keyword evidence="3 6" id="KW-0812">Transmembrane</keyword>
<evidence type="ECO:0000256" key="4">
    <source>
        <dbReference type="ARBA" id="ARBA00022989"/>
    </source>
</evidence>
<organism evidence="9 10">
    <name type="scientific">Enterovibrio norvegicus FF-454</name>
    <dbReference type="NCBI Taxonomy" id="1185651"/>
    <lineage>
        <taxon>Bacteria</taxon>
        <taxon>Pseudomonadati</taxon>
        <taxon>Pseudomonadota</taxon>
        <taxon>Gammaproteobacteria</taxon>
        <taxon>Vibrionales</taxon>
        <taxon>Vibrionaceae</taxon>
        <taxon>Enterovibrio</taxon>
    </lineage>
</organism>
<name>A0A1E5C8L8_9GAMM</name>
<accession>A0A1E5C8L8</accession>
<gene>
    <name evidence="9" type="ORF">A1OK_08720</name>
</gene>
<keyword evidence="5 6" id="KW-0472">Membrane</keyword>
<evidence type="ECO:0000256" key="1">
    <source>
        <dbReference type="ARBA" id="ARBA00004167"/>
    </source>
</evidence>
<dbReference type="InterPro" id="IPR058625">
    <property type="entry name" value="MdtA-like_BSH"/>
</dbReference>
<evidence type="ECO:0000259" key="8">
    <source>
        <dbReference type="Pfam" id="PF25954"/>
    </source>
</evidence>
<proteinExistence type="inferred from homology"/>
<evidence type="ECO:0000256" key="5">
    <source>
        <dbReference type="ARBA" id="ARBA00023136"/>
    </source>
</evidence>
<comment type="caution">
    <text evidence="9">The sequence shown here is derived from an EMBL/GenBank/DDBJ whole genome shotgun (WGS) entry which is preliminary data.</text>
</comment>
<evidence type="ECO:0000313" key="9">
    <source>
        <dbReference type="EMBL" id="OEE61868.1"/>
    </source>
</evidence>
<protein>
    <submittedName>
        <fullName evidence="9">Hemolysin D</fullName>
    </submittedName>
</protein>
<keyword evidence="10" id="KW-1185">Reference proteome</keyword>
<evidence type="ECO:0000256" key="6">
    <source>
        <dbReference type="SAM" id="Phobius"/>
    </source>
</evidence>
<dbReference type="Gene3D" id="2.40.30.170">
    <property type="match status" value="1"/>
</dbReference>
<dbReference type="SUPFAM" id="SSF111369">
    <property type="entry name" value="HlyD-like secretion proteins"/>
    <property type="match status" value="2"/>
</dbReference>
<dbReference type="Pfam" id="PF25954">
    <property type="entry name" value="Beta-barrel_RND_2"/>
    <property type="match status" value="1"/>
</dbReference>
<dbReference type="Gene3D" id="1.10.287.470">
    <property type="entry name" value="Helix hairpin bin"/>
    <property type="match status" value="1"/>
</dbReference>
<feature type="domain" description="CusB-like beta-barrel" evidence="8">
    <location>
        <begin position="253"/>
        <end position="291"/>
    </location>
</feature>
<comment type="similarity">
    <text evidence="2">Belongs to the membrane fusion protein (MFP) (TC 8.A.1) family.</text>
</comment>
<dbReference type="RefSeq" id="WP_029486469.1">
    <property type="nucleotide sequence ID" value="NZ_AJWN02000043.1"/>
</dbReference>
<dbReference type="PANTHER" id="PTHR30386">
    <property type="entry name" value="MEMBRANE FUSION SUBUNIT OF EMRAB-TOLC MULTIDRUG EFFLUX PUMP"/>
    <property type="match status" value="1"/>
</dbReference>
<dbReference type="EMBL" id="AJWN02000043">
    <property type="protein sequence ID" value="OEE61868.1"/>
    <property type="molecule type" value="Genomic_DNA"/>
</dbReference>
<feature type="domain" description="Multidrug resistance protein MdtA-like barrel-sandwich hybrid" evidence="7">
    <location>
        <begin position="63"/>
        <end position="242"/>
    </location>
</feature>
<dbReference type="Pfam" id="PF25917">
    <property type="entry name" value="BSH_RND"/>
    <property type="match status" value="1"/>
</dbReference>
<evidence type="ECO:0000256" key="3">
    <source>
        <dbReference type="ARBA" id="ARBA00022692"/>
    </source>
</evidence>
<evidence type="ECO:0000256" key="2">
    <source>
        <dbReference type="ARBA" id="ARBA00009477"/>
    </source>
</evidence>
<dbReference type="InterPro" id="IPR058792">
    <property type="entry name" value="Beta-barrel_RND_2"/>
</dbReference>
<reference evidence="9 10" key="1">
    <citation type="journal article" date="2012" name="Science">
        <title>Ecological populations of bacteria act as socially cohesive units of antibiotic production and resistance.</title>
        <authorList>
            <person name="Cordero O.X."/>
            <person name="Wildschutte H."/>
            <person name="Kirkup B."/>
            <person name="Proehl S."/>
            <person name="Ngo L."/>
            <person name="Hussain F."/>
            <person name="Le Roux F."/>
            <person name="Mincer T."/>
            <person name="Polz M.F."/>
        </authorList>
    </citation>
    <scope>NUCLEOTIDE SEQUENCE [LARGE SCALE GENOMIC DNA]</scope>
    <source>
        <strain evidence="9 10">FF-454</strain>
    </source>
</reference>
<evidence type="ECO:0000313" key="10">
    <source>
        <dbReference type="Proteomes" id="UP000095039"/>
    </source>
</evidence>
<dbReference type="InterPro" id="IPR050739">
    <property type="entry name" value="MFP"/>
</dbReference>
<comment type="subcellular location">
    <subcellularLocation>
        <location evidence="1">Membrane</location>
        <topology evidence="1">Single-pass membrane protein</topology>
    </subcellularLocation>
</comment>
<dbReference type="AlphaFoldDB" id="A0A1E5C8L8"/>
<feature type="transmembrane region" description="Helical" evidence="6">
    <location>
        <begin position="28"/>
        <end position="45"/>
    </location>
</feature>
<sequence length="373" mass="40406">MSDANKPSDEEETDKGEQSAAVNSARRFTYYLIALALVIWFYTLWADRVTPMTSHGRVNGQLIRISPQVSGPISSISVVNNAEVKRNQALLAIEKSPFQLNVESARLALQQASQSVNADSAAVDAAKATQVAARVKLANAKQHAERNTTLARRGVVSQATLDDSLSALNTARANLAEATAAFARAQEALGPKGENNPQVKSALNKLDQALLDLSYTDINAPAAGVITNINLTAGDYAATGHPLLTYINNNHFWLTAMVRENSLVYIQKGTIVKIVFDAYPGEIFHGEVTSIGWGSSGNGSLQIDGNNGLFDSPAGIQHAQRFPVNVRFFDIPDDVNLRYGGLATVSFYPSQSEFGEALLDLWTWIWSYLSYVS</sequence>